<reference evidence="1" key="1">
    <citation type="submission" date="2013-08" db="EMBL/GenBank/DDBJ databases">
        <authorList>
            <person name="Mendez C."/>
            <person name="Richter M."/>
            <person name="Ferrer M."/>
            <person name="Sanchez J."/>
        </authorList>
    </citation>
    <scope>NUCLEOTIDE SEQUENCE</scope>
</reference>
<dbReference type="GO" id="GO:0003824">
    <property type="term" value="F:catalytic activity"/>
    <property type="evidence" value="ECO:0007669"/>
    <property type="project" value="InterPro"/>
</dbReference>
<dbReference type="GO" id="GO:0051536">
    <property type="term" value="F:iron-sulfur cluster binding"/>
    <property type="evidence" value="ECO:0007669"/>
    <property type="project" value="InterPro"/>
</dbReference>
<dbReference type="SFLD" id="SFLDG01082">
    <property type="entry name" value="B12-binding_domain_containing"/>
    <property type="match status" value="1"/>
</dbReference>
<dbReference type="PANTHER" id="PTHR42731:SF4">
    <property type="entry name" value="RADICAL SAM DOMAIN PROTEIN"/>
    <property type="match status" value="1"/>
</dbReference>
<dbReference type="AlphaFoldDB" id="T1CBN8"/>
<proteinExistence type="predicted"/>
<evidence type="ECO:0000313" key="1">
    <source>
        <dbReference type="EMBL" id="EQD64000.1"/>
    </source>
</evidence>
<reference evidence="1" key="2">
    <citation type="journal article" date="2014" name="ISME J.">
        <title>Microbial stratification in low pH oxic and suboxic macroscopic growths along an acid mine drainage.</title>
        <authorList>
            <person name="Mendez-Garcia C."/>
            <person name="Mesa V."/>
            <person name="Sprenger R.R."/>
            <person name="Richter M."/>
            <person name="Diez M.S."/>
            <person name="Solano J."/>
            <person name="Bargiela R."/>
            <person name="Golyshina O.V."/>
            <person name="Manteca A."/>
            <person name="Ramos J.L."/>
            <person name="Gallego J.R."/>
            <person name="Llorente I."/>
            <person name="Martins Dos Santos V.A."/>
            <person name="Jensen O.N."/>
            <person name="Pelaez A.I."/>
            <person name="Sanchez J."/>
            <person name="Ferrer M."/>
        </authorList>
    </citation>
    <scope>NUCLEOTIDE SEQUENCE</scope>
</reference>
<dbReference type="SUPFAM" id="SSF102114">
    <property type="entry name" value="Radical SAM enzymes"/>
    <property type="match status" value="1"/>
</dbReference>
<dbReference type="InterPro" id="IPR058240">
    <property type="entry name" value="rSAM_sf"/>
</dbReference>
<dbReference type="SFLD" id="SFLDS00029">
    <property type="entry name" value="Radical_SAM"/>
    <property type="match status" value="1"/>
</dbReference>
<protein>
    <submittedName>
        <fullName evidence="1">Radical SAM domain-containing protein</fullName>
    </submittedName>
</protein>
<comment type="caution">
    <text evidence="1">The sequence shown here is derived from an EMBL/GenBank/DDBJ whole genome shotgun (WGS) entry which is preliminary data.</text>
</comment>
<feature type="non-terminal residue" evidence="1">
    <location>
        <position position="234"/>
    </location>
</feature>
<dbReference type="InterPro" id="IPR023404">
    <property type="entry name" value="rSAM_horseshoe"/>
</dbReference>
<gene>
    <name evidence="1" type="ORF">B2A_02240</name>
</gene>
<organism evidence="1">
    <name type="scientific">mine drainage metagenome</name>
    <dbReference type="NCBI Taxonomy" id="410659"/>
    <lineage>
        <taxon>unclassified sequences</taxon>
        <taxon>metagenomes</taxon>
        <taxon>ecological metagenomes</taxon>
    </lineage>
</organism>
<accession>T1CBN8</accession>
<dbReference type="PANTHER" id="PTHR42731">
    <property type="entry name" value="SLL1084 PROTEIN"/>
    <property type="match status" value="1"/>
</dbReference>
<dbReference type="EMBL" id="AUZZ01001550">
    <property type="protein sequence ID" value="EQD64000.1"/>
    <property type="molecule type" value="Genomic_DNA"/>
</dbReference>
<name>T1CBN8_9ZZZZ</name>
<sequence>MHKEPMNCVNFKRMLTQSCVVQARQQGLKIIAGGPCAWQLAPATRMKLPWIQEFVDSFGGIDTVVEGEADLFVREIVTKALHDEYLPPHVVLTPKESPKVEQISSIKFPSVNGLIEIGRGCCRGCSFCSVTTRPTRWYPLEKIEEELKVNTRVPVRKGILHSDDVYFYGSPNVMPREEKLIPLLKLAKKYYPQVGWSHVAVASLMTKPKLLSKCAEVLIDDHQSWWGVESGSRP</sequence>
<dbReference type="InterPro" id="IPR007197">
    <property type="entry name" value="rSAM"/>
</dbReference>
<dbReference type="Gene3D" id="3.80.30.20">
    <property type="entry name" value="tm_1862 like domain"/>
    <property type="match status" value="1"/>
</dbReference>